<proteinExistence type="predicted"/>
<dbReference type="EMBL" id="FZOW01000015">
    <property type="protein sequence ID" value="SNT36631.1"/>
    <property type="molecule type" value="Genomic_DNA"/>
</dbReference>
<accession>A0A239M1T1</accession>
<dbReference type="SUPFAM" id="SSF54637">
    <property type="entry name" value="Thioesterase/thiol ester dehydrase-isomerase"/>
    <property type="match status" value="1"/>
</dbReference>
<protein>
    <submittedName>
        <fullName evidence="2">N-terminal half of MaoC dehydratase</fullName>
    </submittedName>
</protein>
<feature type="domain" description="FAS1-like dehydratase" evidence="1">
    <location>
        <begin position="12"/>
        <end position="162"/>
    </location>
</feature>
<evidence type="ECO:0000313" key="2">
    <source>
        <dbReference type="EMBL" id="SNT36631.1"/>
    </source>
</evidence>
<gene>
    <name evidence="2" type="ORF">SAMN05421642_115103</name>
</gene>
<dbReference type="InterPro" id="IPR029069">
    <property type="entry name" value="HotDog_dom_sf"/>
</dbReference>
<dbReference type="Gene3D" id="3.10.129.10">
    <property type="entry name" value="Hotdog Thioesterase"/>
    <property type="match status" value="1"/>
</dbReference>
<dbReference type="RefSeq" id="WP_245866037.1">
    <property type="nucleotide sequence ID" value="NZ_FZOW01000015.1"/>
</dbReference>
<sequence length="171" mass="18646">MTETHITTAMRSVVGVEFASSTSFPIAKSDIRRWAVAVYYPDPPPQYFWDDTIDEASPELTAPAEFNPFAWMSSHGPARADDTGGADDPDYQFTILGVEGPGLKFQVNGGMSVTYGVPMKSGDVITASLSIAELGERTGRLGLMLLKTTEAVWTNQDGAEVKRERMTIISY</sequence>
<name>A0A239M1T1_9NOCA</name>
<keyword evidence="3" id="KW-1185">Reference proteome</keyword>
<organism evidence="2 3">
    <name type="scientific">Rhodococcoides kyotonense</name>
    <dbReference type="NCBI Taxonomy" id="398843"/>
    <lineage>
        <taxon>Bacteria</taxon>
        <taxon>Bacillati</taxon>
        <taxon>Actinomycetota</taxon>
        <taxon>Actinomycetes</taxon>
        <taxon>Mycobacteriales</taxon>
        <taxon>Nocardiaceae</taxon>
        <taxon>Rhodococcoides</taxon>
    </lineage>
</organism>
<dbReference type="InterPro" id="IPR039569">
    <property type="entry name" value="FAS1-like_DH_region"/>
</dbReference>
<dbReference type="Proteomes" id="UP000198327">
    <property type="component" value="Unassembled WGS sequence"/>
</dbReference>
<evidence type="ECO:0000313" key="3">
    <source>
        <dbReference type="Proteomes" id="UP000198327"/>
    </source>
</evidence>
<reference evidence="3" key="1">
    <citation type="submission" date="2017-06" db="EMBL/GenBank/DDBJ databases">
        <authorList>
            <person name="Varghese N."/>
            <person name="Submissions S."/>
        </authorList>
    </citation>
    <scope>NUCLEOTIDE SEQUENCE [LARGE SCALE GENOMIC DNA]</scope>
    <source>
        <strain evidence="3">JCM 23211</strain>
    </source>
</reference>
<dbReference type="AlphaFoldDB" id="A0A239M1T1"/>
<evidence type="ECO:0000259" key="1">
    <source>
        <dbReference type="Pfam" id="PF13452"/>
    </source>
</evidence>
<dbReference type="Pfam" id="PF13452">
    <property type="entry name" value="FAS1_DH_region"/>
    <property type="match status" value="1"/>
</dbReference>